<dbReference type="EMBL" id="JACCKB010000575">
    <property type="protein sequence ID" value="NYZ70512.1"/>
    <property type="molecule type" value="Genomic_DNA"/>
</dbReference>
<feature type="domain" description="Terminase large subunit GpA endonuclease" evidence="1">
    <location>
        <begin position="2"/>
        <end position="81"/>
    </location>
</feature>
<dbReference type="Pfam" id="PF20454">
    <property type="entry name" value="GpA_nuclease"/>
    <property type="match status" value="1"/>
</dbReference>
<dbReference type="InterPro" id="IPR046454">
    <property type="entry name" value="GpA_endonuclease"/>
</dbReference>
<accession>A0A853IF99</accession>
<organism evidence="2 3">
    <name type="scientific">Spartinivicinus marinus</name>
    <dbReference type="NCBI Taxonomy" id="2994442"/>
    <lineage>
        <taxon>Bacteria</taxon>
        <taxon>Pseudomonadati</taxon>
        <taxon>Pseudomonadota</taxon>
        <taxon>Gammaproteobacteria</taxon>
        <taxon>Oceanospirillales</taxon>
        <taxon>Zooshikellaceae</taxon>
        <taxon>Spartinivicinus</taxon>
    </lineage>
</organism>
<evidence type="ECO:0000259" key="1">
    <source>
        <dbReference type="Pfam" id="PF20454"/>
    </source>
</evidence>
<keyword evidence="3" id="KW-1185">Reference proteome</keyword>
<sequence>LNTNLIKDTVSNALERDEPGADYIHFPDWLTKDFFEELTNEARDAKGRWCKVVDKAPNEAWDLLVYNMGCLLKLNAHKLNWQQPPGWAAHWDDNRLVTHSNQPNQSTTPALQLSDLADLLG</sequence>
<evidence type="ECO:0000313" key="2">
    <source>
        <dbReference type="EMBL" id="NYZ70512.1"/>
    </source>
</evidence>
<name>A0A853IF99_9GAMM</name>
<gene>
    <name evidence="2" type="ORF">H0A36_31370</name>
</gene>
<feature type="non-terminal residue" evidence="2">
    <location>
        <position position="1"/>
    </location>
</feature>
<dbReference type="GO" id="GO:0004519">
    <property type="term" value="F:endonuclease activity"/>
    <property type="evidence" value="ECO:0007669"/>
    <property type="project" value="InterPro"/>
</dbReference>
<comment type="caution">
    <text evidence="2">The sequence shown here is derived from an EMBL/GenBank/DDBJ whole genome shotgun (WGS) entry which is preliminary data.</text>
</comment>
<protein>
    <submittedName>
        <fullName evidence="2">Phage terminase large subunit family protein</fullName>
    </submittedName>
</protein>
<dbReference type="RefSeq" id="WP_180572312.1">
    <property type="nucleotide sequence ID" value="NZ_JACCKB010000575.1"/>
</dbReference>
<reference evidence="2 3" key="1">
    <citation type="submission" date="2020-07" db="EMBL/GenBank/DDBJ databases">
        <title>Endozoicomonas sp. nov., isolated from sediment.</title>
        <authorList>
            <person name="Gu T."/>
        </authorList>
    </citation>
    <scope>NUCLEOTIDE SEQUENCE [LARGE SCALE GENOMIC DNA]</scope>
    <source>
        <strain evidence="2 3">SM1973</strain>
    </source>
</reference>
<dbReference type="Proteomes" id="UP000569732">
    <property type="component" value="Unassembled WGS sequence"/>
</dbReference>
<evidence type="ECO:0000313" key="3">
    <source>
        <dbReference type="Proteomes" id="UP000569732"/>
    </source>
</evidence>
<proteinExistence type="predicted"/>
<dbReference type="AlphaFoldDB" id="A0A853IF99"/>